<evidence type="ECO:0000259" key="7">
    <source>
        <dbReference type="Pfam" id="PF04542"/>
    </source>
</evidence>
<proteinExistence type="inferred from homology"/>
<dbReference type="NCBIfam" id="TIGR02895">
    <property type="entry name" value="spore_sigI"/>
    <property type="match status" value="1"/>
</dbReference>
<feature type="DNA-binding region" description="H-T-H motif" evidence="6">
    <location>
        <begin position="197"/>
        <end position="216"/>
    </location>
</feature>
<dbReference type="GO" id="GO:0006352">
    <property type="term" value="P:DNA-templated transcription initiation"/>
    <property type="evidence" value="ECO:0007669"/>
    <property type="project" value="UniProtKB-UniRule"/>
</dbReference>
<dbReference type="InterPro" id="IPR014244">
    <property type="entry name" value="RNA_pol_sigma-I"/>
</dbReference>
<evidence type="ECO:0000256" key="5">
    <source>
        <dbReference type="ARBA" id="ARBA00023163"/>
    </source>
</evidence>
<comment type="similarity">
    <text evidence="6">Belongs to the sigma-70 factor family. SigI subfamily.</text>
</comment>
<dbReference type="GO" id="GO:0003677">
    <property type="term" value="F:DNA binding"/>
    <property type="evidence" value="ECO:0007669"/>
    <property type="project" value="UniProtKB-UniRule"/>
</dbReference>
<dbReference type="EMBL" id="BMAQ01000011">
    <property type="protein sequence ID" value="GFR38095.1"/>
    <property type="molecule type" value="Genomic_DNA"/>
</dbReference>
<comment type="activity regulation">
    <text evidence="6">Negatively regulated by the anti-sigma-I factor RsgI.</text>
</comment>
<evidence type="ECO:0000256" key="6">
    <source>
        <dbReference type="HAMAP-Rule" id="MF_02064"/>
    </source>
</evidence>
<dbReference type="HAMAP" id="MF_02064">
    <property type="entry name" value="Sigma70_SigI"/>
    <property type="match status" value="1"/>
</dbReference>
<comment type="caution">
    <text evidence="8">The sequence shown here is derived from an EMBL/GenBank/DDBJ whole genome shotgun (WGS) entry which is preliminary data.</text>
</comment>
<evidence type="ECO:0000256" key="2">
    <source>
        <dbReference type="ARBA" id="ARBA00023015"/>
    </source>
</evidence>
<keyword evidence="9" id="KW-1185">Reference proteome</keyword>
<gene>
    <name evidence="8" type="primary">sigI_1</name>
    <name evidence="6" type="synonym">sigI</name>
    <name evidence="8" type="ORF">PRECH8_13910</name>
</gene>
<feature type="short sequence motif" description="Polymerase core binding" evidence="6">
    <location>
        <begin position="56"/>
        <end position="69"/>
    </location>
</feature>
<evidence type="ECO:0000256" key="4">
    <source>
        <dbReference type="ARBA" id="ARBA00023125"/>
    </source>
</evidence>
<dbReference type="Pfam" id="PF04542">
    <property type="entry name" value="Sigma70_r2"/>
    <property type="match status" value="1"/>
</dbReference>
<evidence type="ECO:0000256" key="1">
    <source>
        <dbReference type="ARBA" id="ARBA00022490"/>
    </source>
</evidence>
<sequence>MRVGIGGRKIQSIEEYLEMIHNGHSDLRSDLICRYKPFILRAVNHICKRPIGWDDDEASIGLIAFNEAIDRYRPDMGKSFDNFAYMVIRTRLIDEFRRAGKIERAETEWHYGDERLSIAETAGSLEAYTQQEVSMTLAEELQCYDQRLQQFGIRLEELEKVTPKHRDTRSTMVKIARMFCTRREWLNILLTKKQLPLKEMVREVDVSKKTLERNRKYIISLILIFGCEEFSSIRQTVSFARLEED</sequence>
<dbReference type="PANTHER" id="PTHR30385:SF6">
    <property type="entry name" value="RNA POLYMERASE SIGMA FACTOR SIGI"/>
    <property type="match status" value="1"/>
</dbReference>
<feature type="domain" description="RNA polymerase sigma-70 region 2" evidence="7">
    <location>
        <begin position="32"/>
        <end position="101"/>
    </location>
</feature>
<dbReference type="InterPro" id="IPR013325">
    <property type="entry name" value="RNA_pol_sigma_r2"/>
</dbReference>
<keyword evidence="5 6" id="KW-0804">Transcription</keyword>
<evidence type="ECO:0000313" key="8">
    <source>
        <dbReference type="EMBL" id="GFR38095.1"/>
    </source>
</evidence>
<comment type="subcellular location">
    <subcellularLocation>
        <location evidence="6">Cytoplasm</location>
    </subcellularLocation>
</comment>
<dbReference type="Proteomes" id="UP000654993">
    <property type="component" value="Unassembled WGS sequence"/>
</dbReference>
<dbReference type="GO" id="GO:0005737">
    <property type="term" value="C:cytoplasm"/>
    <property type="evidence" value="ECO:0007669"/>
    <property type="project" value="UniProtKB-SubCell"/>
</dbReference>
<evidence type="ECO:0000256" key="3">
    <source>
        <dbReference type="ARBA" id="ARBA00023082"/>
    </source>
</evidence>
<dbReference type="NCBIfam" id="TIGR02937">
    <property type="entry name" value="sigma70-ECF"/>
    <property type="match status" value="1"/>
</dbReference>
<keyword evidence="4 6" id="KW-0238">DNA-binding</keyword>
<dbReference type="AlphaFoldDB" id="A0A916QC90"/>
<keyword evidence="3 6" id="KW-0731">Sigma factor</keyword>
<evidence type="ECO:0000313" key="9">
    <source>
        <dbReference type="Proteomes" id="UP000654993"/>
    </source>
</evidence>
<dbReference type="InterPro" id="IPR014284">
    <property type="entry name" value="RNA_pol_sigma-70_dom"/>
</dbReference>
<comment type="function">
    <text evidence="6">Sigma factors are initiation factors that promote the attachment of RNA polymerase to specific initiation sites and are then released.</text>
</comment>
<keyword evidence="6" id="KW-0346">Stress response</keyword>
<accession>A0A916QC90</accession>
<keyword evidence="2 6" id="KW-0805">Transcription regulation</keyword>
<dbReference type="Gene3D" id="1.10.1740.10">
    <property type="match status" value="1"/>
</dbReference>
<organism evidence="8 9">
    <name type="scientific">Insulibacter thermoxylanivorax</name>
    <dbReference type="NCBI Taxonomy" id="2749268"/>
    <lineage>
        <taxon>Bacteria</taxon>
        <taxon>Bacillati</taxon>
        <taxon>Bacillota</taxon>
        <taxon>Bacilli</taxon>
        <taxon>Bacillales</taxon>
        <taxon>Paenibacillaceae</taxon>
        <taxon>Insulibacter</taxon>
    </lineage>
</organism>
<dbReference type="SUPFAM" id="SSF88946">
    <property type="entry name" value="Sigma2 domain of RNA polymerase sigma factors"/>
    <property type="match status" value="1"/>
</dbReference>
<reference evidence="8" key="2">
    <citation type="journal article" date="2021" name="Data Brief">
        <title>Draft genome sequence data of the facultative, thermophilic, xylanolytic bacterium Paenibacillus sp. strain DA-C8.</title>
        <authorList>
            <person name="Chhe C."/>
            <person name="Uke A."/>
            <person name="Baramee S."/>
            <person name="Ungkulpasvich U."/>
            <person name="Tachaapaikoon C."/>
            <person name="Pason P."/>
            <person name="Waeonukul R."/>
            <person name="Ratanakhanokchai K."/>
            <person name="Kosugi A."/>
        </authorList>
    </citation>
    <scope>NUCLEOTIDE SEQUENCE</scope>
    <source>
        <strain evidence="8">DA-C8</strain>
    </source>
</reference>
<dbReference type="PIRSF" id="PIRSF038953">
    <property type="entry name" value="SigI"/>
    <property type="match status" value="1"/>
</dbReference>
<protein>
    <recommendedName>
        <fullName evidence="6">RNA polymerase sigma factor SigI</fullName>
    </recommendedName>
</protein>
<keyword evidence="1 6" id="KW-0963">Cytoplasm</keyword>
<comment type="subunit">
    <text evidence="6">Interacts with RsgI.</text>
</comment>
<dbReference type="PANTHER" id="PTHR30385">
    <property type="entry name" value="SIGMA FACTOR F FLAGELLAR"/>
    <property type="match status" value="1"/>
</dbReference>
<dbReference type="GO" id="GO:0016987">
    <property type="term" value="F:sigma factor activity"/>
    <property type="evidence" value="ECO:0007669"/>
    <property type="project" value="UniProtKB-UniRule"/>
</dbReference>
<name>A0A916QC90_9BACL</name>
<reference evidence="8" key="1">
    <citation type="submission" date="2020-08" db="EMBL/GenBank/DDBJ databases">
        <authorList>
            <person name="Uke A."/>
            <person name="Chhe C."/>
            <person name="Baramee S."/>
            <person name="Kosugi A."/>
        </authorList>
    </citation>
    <scope>NUCLEOTIDE SEQUENCE</scope>
    <source>
        <strain evidence="8">DA-C8</strain>
    </source>
</reference>
<dbReference type="InterPro" id="IPR007627">
    <property type="entry name" value="RNA_pol_sigma70_r2"/>
</dbReference>